<dbReference type="GO" id="GO:0004856">
    <property type="term" value="F:D-xylulokinase activity"/>
    <property type="evidence" value="ECO:0007669"/>
    <property type="project" value="UniProtKB-EC"/>
</dbReference>
<dbReference type="KEGG" id="kvr:CIB50_0001340"/>
<comment type="similarity">
    <text evidence="1">Belongs to the FGGY kinase family.</text>
</comment>
<keyword evidence="2" id="KW-0859">Xylose metabolism</keyword>
<dbReference type="EC" id="2.7.1.17" evidence="6"/>
<keyword evidence="3 6" id="KW-0808">Transferase</keyword>
<name>A0A7D7L050_KOCVA</name>
<evidence type="ECO:0000256" key="1">
    <source>
        <dbReference type="ARBA" id="ARBA00009156"/>
    </source>
</evidence>
<dbReference type="PANTHER" id="PTHR43095">
    <property type="entry name" value="SUGAR KINASE"/>
    <property type="match status" value="1"/>
</dbReference>
<keyword evidence="4 6" id="KW-0418">Kinase</keyword>
<keyword evidence="2" id="KW-0119">Carbohydrate metabolism</keyword>
<accession>A0A7D7L050</accession>
<feature type="domain" description="Carbohydrate kinase FGGY N-terminal" evidence="5">
    <location>
        <begin position="5"/>
        <end position="236"/>
    </location>
</feature>
<evidence type="ECO:0000256" key="3">
    <source>
        <dbReference type="ARBA" id="ARBA00022679"/>
    </source>
</evidence>
<dbReference type="AlphaFoldDB" id="A0A7D7L050"/>
<dbReference type="InterPro" id="IPR018484">
    <property type="entry name" value="FGGY_N"/>
</dbReference>
<evidence type="ECO:0000256" key="4">
    <source>
        <dbReference type="ARBA" id="ARBA00022777"/>
    </source>
</evidence>
<organism evidence="6 7">
    <name type="scientific">Kocuria varians</name>
    <name type="common">Micrococcus varians</name>
    <dbReference type="NCBI Taxonomy" id="1272"/>
    <lineage>
        <taxon>Bacteria</taxon>
        <taxon>Bacillati</taxon>
        <taxon>Actinomycetota</taxon>
        <taxon>Actinomycetes</taxon>
        <taxon>Micrococcales</taxon>
        <taxon>Micrococcaceae</taxon>
        <taxon>Kocuria</taxon>
    </lineage>
</organism>
<evidence type="ECO:0000259" key="5">
    <source>
        <dbReference type="Pfam" id="PF00370"/>
    </source>
</evidence>
<protein>
    <submittedName>
        <fullName evidence="6">Xylulose kinase</fullName>
        <ecNumber evidence="6">2.7.1.17</ecNumber>
    </submittedName>
</protein>
<dbReference type="Gene3D" id="3.30.420.40">
    <property type="match status" value="2"/>
</dbReference>
<reference evidence="6 7" key="2">
    <citation type="submission" date="2020-07" db="EMBL/GenBank/DDBJ databases">
        <title>Genome of starter culture bacteria Kocuria salsicia reveals its technological properties and safety for usage in meat industry.</title>
        <authorList>
            <person name="Michael M."/>
            <person name="Konstantin K."/>
            <person name="Evgenii K."/>
            <person name="Galina S."/>
            <person name="Oksana K."/>
            <person name="Andrei L."/>
        </authorList>
    </citation>
    <scope>NUCLEOTIDE SEQUENCE [LARGE SCALE GENOMIC DNA]</scope>
    <source>
        <strain evidence="6 7">80</strain>
    </source>
</reference>
<dbReference type="InterPro" id="IPR050406">
    <property type="entry name" value="FGGY_Carb_Kinase"/>
</dbReference>
<dbReference type="GO" id="GO:0042732">
    <property type="term" value="P:D-xylose metabolic process"/>
    <property type="evidence" value="ECO:0007669"/>
    <property type="project" value="UniProtKB-KW"/>
</dbReference>
<keyword evidence="7" id="KW-1185">Reference proteome</keyword>
<dbReference type="RefSeq" id="WP_238694010.1">
    <property type="nucleotide sequence ID" value="NZ_CP059343.1"/>
</dbReference>
<sequence>MTPTVVGIDSSTQSCKVLVVDATTGHALASGSAPHPDGTSVDPAHWLSALRTAWRRAGVPERDDVLAVSVAGQQHGMVALDAEGAPVHDALLWNDVRSAPQATRMLEEHGPRWWTERVGMSPVPSMTLSKLTWLAENEPEAASRVARVMLPHDWLTLQLCGECVTDRSDASGTGYFDPSTHRYRPELLEEYFGAVPELPRVLGPGEAAGTLGEQWGCGGDVVVGPGAGDNAAAALGLGLREAEVAVSVGTSGTVFACSPEPPQDPTSVTAGFADATGRFLPLLCTINAARVMTTTADLLGVDLEEFTRLARSGPSDAGGLTLLPYFDGERTPNLPTATGHLGGMTAPR</sequence>
<dbReference type="InterPro" id="IPR043129">
    <property type="entry name" value="ATPase_NBD"/>
</dbReference>
<dbReference type="EMBL" id="CP059343">
    <property type="protein sequence ID" value="QMS56627.1"/>
    <property type="molecule type" value="Genomic_DNA"/>
</dbReference>
<reference evidence="7" key="1">
    <citation type="submission" date="2017-08" db="EMBL/GenBank/DDBJ databases">
        <title>Draft Genome Sequence of Kocuria varians 80.</title>
        <authorList>
            <person name="Minaev M."/>
            <person name="Kurbakov K.A."/>
            <person name="Solodovnikova G.I."/>
            <person name="Kuznetsova O.A."/>
            <person name="Lisitsyn A.B."/>
        </authorList>
    </citation>
    <scope>NUCLEOTIDE SEQUENCE [LARGE SCALE GENOMIC DNA]</scope>
    <source>
        <strain evidence="7">80</strain>
    </source>
</reference>
<evidence type="ECO:0000256" key="2">
    <source>
        <dbReference type="ARBA" id="ARBA00022629"/>
    </source>
</evidence>
<evidence type="ECO:0000313" key="7">
    <source>
        <dbReference type="Proteomes" id="UP000216825"/>
    </source>
</evidence>
<dbReference type="PROSITE" id="PS00933">
    <property type="entry name" value="FGGY_KINASES_1"/>
    <property type="match status" value="1"/>
</dbReference>
<dbReference type="Proteomes" id="UP000216825">
    <property type="component" value="Chromosome"/>
</dbReference>
<evidence type="ECO:0000313" key="6">
    <source>
        <dbReference type="EMBL" id="QMS56627.1"/>
    </source>
</evidence>
<gene>
    <name evidence="6" type="primary">xylB_2</name>
    <name evidence="6" type="ORF">CIB50_0001340</name>
</gene>
<dbReference type="PANTHER" id="PTHR43095:SF5">
    <property type="entry name" value="XYLULOSE KINASE"/>
    <property type="match status" value="1"/>
</dbReference>
<dbReference type="Pfam" id="PF00370">
    <property type="entry name" value="FGGY_N"/>
    <property type="match status" value="1"/>
</dbReference>
<dbReference type="SUPFAM" id="SSF53067">
    <property type="entry name" value="Actin-like ATPase domain"/>
    <property type="match status" value="2"/>
</dbReference>
<dbReference type="InterPro" id="IPR018483">
    <property type="entry name" value="Carb_kinase_FGGY_CS"/>
</dbReference>
<proteinExistence type="inferred from homology"/>